<accession>A0A379C768</accession>
<evidence type="ECO:0000313" key="2">
    <source>
        <dbReference type="EMBL" id="SUB57476.1"/>
    </source>
</evidence>
<gene>
    <name evidence="2" type="ORF">NCTC13149_01319</name>
</gene>
<reference evidence="2 3" key="1">
    <citation type="submission" date="2018-06" db="EMBL/GenBank/DDBJ databases">
        <authorList>
            <consortium name="Pathogen Informatics"/>
            <person name="Doyle S."/>
        </authorList>
    </citation>
    <scope>NUCLEOTIDE SEQUENCE [LARGE SCALE GENOMIC DNA]</scope>
    <source>
        <strain evidence="2 3">NCTC13149</strain>
    </source>
</reference>
<dbReference type="Gene3D" id="3.60.21.10">
    <property type="match status" value="1"/>
</dbReference>
<name>A0A379C768_9FIRM</name>
<proteinExistence type="predicted"/>
<dbReference type="SUPFAM" id="SSF56300">
    <property type="entry name" value="Metallo-dependent phosphatases"/>
    <property type="match status" value="1"/>
</dbReference>
<sequence>MIYAIADLHFDFSKEKPMDVFGDNWKDHDKKIISDWKEKVRDDDLVLLPGDISWALKLKDAVDDLNVIDSLPGKKIISKGNHDYWWSSLNKMNNLGFKTIKFLYNNTYEYEDISICGCRGWISKDSLEFTQEDEKIYNREVNRLKISLEQAKNKKIIALIHYPPFNQDHSASDFTNLLTDYNVKLCLYGHLHGQGHKYRYEGELDNVSYKFIASDFLDFKLERIRSWKEK</sequence>
<dbReference type="AlphaFoldDB" id="A0A379C768"/>
<evidence type="ECO:0000259" key="1">
    <source>
        <dbReference type="Pfam" id="PF00149"/>
    </source>
</evidence>
<dbReference type="InterPro" id="IPR004843">
    <property type="entry name" value="Calcineurin-like_PHP"/>
</dbReference>
<organism evidence="2 3">
    <name type="scientific">Peptoniphilus lacrimalis</name>
    <dbReference type="NCBI Taxonomy" id="33031"/>
    <lineage>
        <taxon>Bacteria</taxon>
        <taxon>Bacillati</taxon>
        <taxon>Bacillota</taxon>
        <taxon>Tissierellia</taxon>
        <taxon>Tissierellales</taxon>
        <taxon>Peptoniphilaceae</taxon>
        <taxon>Peptoniphilus</taxon>
    </lineage>
</organism>
<dbReference type="STRING" id="1122949.GCA_000378725_01057"/>
<dbReference type="GO" id="GO:0016787">
    <property type="term" value="F:hydrolase activity"/>
    <property type="evidence" value="ECO:0007669"/>
    <property type="project" value="UniProtKB-KW"/>
</dbReference>
<dbReference type="Proteomes" id="UP000255517">
    <property type="component" value="Unassembled WGS sequence"/>
</dbReference>
<evidence type="ECO:0000313" key="3">
    <source>
        <dbReference type="Proteomes" id="UP000255517"/>
    </source>
</evidence>
<dbReference type="InterPro" id="IPR051158">
    <property type="entry name" value="Metallophosphoesterase_sf"/>
</dbReference>
<dbReference type="OrthoDB" id="8610138at2"/>
<keyword evidence="2" id="KW-0378">Hydrolase</keyword>
<dbReference type="PANTHER" id="PTHR31302">
    <property type="entry name" value="TRANSMEMBRANE PROTEIN WITH METALLOPHOSPHOESTERASE DOMAIN-RELATED"/>
    <property type="match status" value="1"/>
</dbReference>
<dbReference type="PANTHER" id="PTHR31302:SF22">
    <property type="entry name" value="PHOSPHOESTERASE"/>
    <property type="match status" value="1"/>
</dbReference>
<dbReference type="PIRSF" id="PIRSF033094">
    <property type="entry name" value="Pesterase_CT488"/>
    <property type="match status" value="1"/>
</dbReference>
<dbReference type="InterPro" id="IPR014578">
    <property type="entry name" value="Pesterase_CT488"/>
</dbReference>
<protein>
    <submittedName>
        <fullName evidence="2">Predicted phosphoesterase or phosphohydrolase</fullName>
    </submittedName>
</protein>
<dbReference type="InterPro" id="IPR029052">
    <property type="entry name" value="Metallo-depent_PP-like"/>
</dbReference>
<feature type="domain" description="Calcineurin-like phosphoesterase" evidence="1">
    <location>
        <begin position="2"/>
        <end position="193"/>
    </location>
</feature>
<dbReference type="EMBL" id="UGSZ01000001">
    <property type="protein sequence ID" value="SUB57476.1"/>
    <property type="molecule type" value="Genomic_DNA"/>
</dbReference>
<dbReference type="Pfam" id="PF00149">
    <property type="entry name" value="Metallophos"/>
    <property type="match status" value="1"/>
</dbReference>
<dbReference type="RefSeq" id="WP_019034819.1">
    <property type="nucleotide sequence ID" value="NZ_JBBNGY010000003.1"/>
</dbReference>